<dbReference type="KEGG" id="shd:SUTH_03490"/>
<dbReference type="InterPro" id="IPR036328">
    <property type="entry name" value="MliC_sf"/>
</dbReference>
<accession>W0SKD1</accession>
<dbReference type="EMBL" id="AP012547">
    <property type="protein sequence ID" value="BAO31260.1"/>
    <property type="molecule type" value="Genomic_DNA"/>
</dbReference>
<dbReference type="PROSITE" id="PS51257">
    <property type="entry name" value="PROKAR_LIPOPROTEIN"/>
    <property type="match status" value="1"/>
</dbReference>
<keyword evidence="2" id="KW-1185">Reference proteome</keyword>
<dbReference type="STRING" id="1223802.SUTH_03490"/>
<dbReference type="OrthoDB" id="8538349at2"/>
<dbReference type="SUPFAM" id="SSF141488">
    <property type="entry name" value="YdhA-like"/>
    <property type="match status" value="1"/>
</dbReference>
<name>W0SKD1_9PROT</name>
<proteinExistence type="predicted"/>
<sequence length="129" mass="13560">MTRTLKCLTGLACLSLLAGCGDINVRKYIPFTGDAPQERSRTPANAIEYQCSAGKRFYVRTLEGGAAVWLILPEREVRLNKLGAGADMRYSNGIAVLEISGNTATLTDGAAATFTGCKTGGSEAPASAR</sequence>
<dbReference type="Gene3D" id="2.40.128.200">
    <property type="match status" value="1"/>
</dbReference>
<organism evidence="1 2">
    <name type="scientific">Sulfuritalea hydrogenivorans sk43H</name>
    <dbReference type="NCBI Taxonomy" id="1223802"/>
    <lineage>
        <taxon>Bacteria</taxon>
        <taxon>Pseudomonadati</taxon>
        <taxon>Pseudomonadota</taxon>
        <taxon>Betaproteobacteria</taxon>
        <taxon>Nitrosomonadales</taxon>
        <taxon>Sterolibacteriaceae</taxon>
        <taxon>Sulfuritalea</taxon>
    </lineage>
</organism>
<dbReference type="Proteomes" id="UP000031637">
    <property type="component" value="Chromosome"/>
</dbReference>
<evidence type="ECO:0000313" key="1">
    <source>
        <dbReference type="EMBL" id="BAO31260.1"/>
    </source>
</evidence>
<evidence type="ECO:0000313" key="2">
    <source>
        <dbReference type="Proteomes" id="UP000031637"/>
    </source>
</evidence>
<dbReference type="HOGENOM" id="CLU_160062_0_0_4"/>
<dbReference type="RefSeq" id="WP_052473759.1">
    <property type="nucleotide sequence ID" value="NZ_AP012547.1"/>
</dbReference>
<reference evidence="1 2" key="1">
    <citation type="journal article" date="2014" name="Syst. Appl. Microbiol.">
        <title>Complete genomes of freshwater sulfur oxidizers Sulfuricella denitrificans skB26 and Sulfuritalea hydrogenivorans sk43H: genetic insights into the sulfur oxidation pathway of betaproteobacteria.</title>
        <authorList>
            <person name="Watanabe T."/>
            <person name="Kojima H."/>
            <person name="Fukui M."/>
        </authorList>
    </citation>
    <scope>NUCLEOTIDE SEQUENCE [LARGE SCALE GENOMIC DNA]</scope>
    <source>
        <strain evidence="1">DSM22779</strain>
    </source>
</reference>
<dbReference type="AlphaFoldDB" id="W0SKD1"/>
<protein>
    <submittedName>
        <fullName evidence="1">Uncharacterized protein</fullName>
    </submittedName>
</protein>
<gene>
    <name evidence="1" type="ORF">SUTH_03490</name>
</gene>